<dbReference type="Proteomes" id="UP000596329">
    <property type="component" value="Chromosome"/>
</dbReference>
<dbReference type="PROSITE" id="PS51257">
    <property type="entry name" value="PROKAR_LIPOPROTEIN"/>
    <property type="match status" value="1"/>
</dbReference>
<organism evidence="1 2">
    <name type="scientific">Flavobacterium psychrophilum</name>
    <dbReference type="NCBI Taxonomy" id="96345"/>
    <lineage>
        <taxon>Bacteria</taxon>
        <taxon>Pseudomonadati</taxon>
        <taxon>Bacteroidota</taxon>
        <taxon>Flavobacteriia</taxon>
        <taxon>Flavobacteriales</taxon>
        <taxon>Flavobacteriaceae</taxon>
        <taxon>Flavobacterium</taxon>
    </lineage>
</organism>
<protein>
    <submittedName>
        <fullName evidence="1">Uncharacterized protein</fullName>
    </submittedName>
</protein>
<dbReference type="InterPro" id="IPR012336">
    <property type="entry name" value="Thioredoxin-like_fold"/>
</dbReference>
<dbReference type="InterPro" id="IPR036249">
    <property type="entry name" value="Thioredoxin-like_sf"/>
</dbReference>
<name>A0A075SA12_FLAPS</name>
<dbReference type="KEGG" id="fpw:IA04_04860"/>
<gene>
    <name evidence="1" type="ORF">H0H26_08755</name>
</gene>
<dbReference type="RefSeq" id="WP_011963192.1">
    <property type="nucleotide sequence ID" value="NZ_CBCRUL010000004.1"/>
</dbReference>
<dbReference type="AlphaFoldDB" id="A0A075SA12"/>
<dbReference type="SUPFAM" id="SSF52833">
    <property type="entry name" value="Thioredoxin-like"/>
    <property type="match status" value="1"/>
</dbReference>
<dbReference type="KEGG" id="fpq:IB65_04855"/>
<dbReference type="OMA" id="FYAYRNE"/>
<reference evidence="1 2" key="1">
    <citation type="submission" date="2020-07" db="EMBL/GenBank/DDBJ databases">
        <title>Genomic characterization of Flavobacterium psychrophilum strains.</title>
        <authorList>
            <person name="Castillo D."/>
            <person name="Jorgensen J."/>
            <person name="Middelboe M."/>
        </authorList>
    </citation>
    <scope>NUCLEOTIDE SEQUENCE [LARGE SCALE GENOMIC DNA]</scope>
    <source>
        <strain evidence="1 2">FPS-R7</strain>
    </source>
</reference>
<dbReference type="KEGG" id="fpc:FPSM_01447"/>
<dbReference type="KEGG" id="fpv:IA03_04945"/>
<dbReference type="Gene3D" id="3.40.30.10">
    <property type="entry name" value="Glutaredoxin"/>
    <property type="match status" value="1"/>
</dbReference>
<evidence type="ECO:0000313" key="2">
    <source>
        <dbReference type="Proteomes" id="UP000596329"/>
    </source>
</evidence>
<sequence>MIAYFKKTIYLLPITAISLLCSCKQGTTEEGFKAYFGGEIINPNSKYVFLCKDNEVIDTIILDHKNRFLKKYDSLVPGMYTFKHEPEYQQIYFEKNDSLMVRLNTNEFDNSLTFCGRGDEKNNFLMELFLKNEAEKNASFDLYDKDFKTFSKDIEKKYNTSKAFYLRRQTELGWSEDFDLYAKAMLEMPYFTKKEMYPFVHERRTNKKSCNDIPKDYYNFRKKIDFNNEKLTTFSPFVRYLTSMLNNVTCKDNDEKSLENNIKKLQVADSLFTNVKIKNSVLNNITFMYLLEDQNMISNKSFLDKYFKLSTDMEKQKEIKKIQESIQYLLPNKLLPTINLVDKNEKPVTIKNLFPKKTVLFFWSSEAKSHLELVHLRITELKIKYPNWNFVAINIDTSDKQWRNTLSKYNFKNTTELHATNFQDIKNKWVITKIHRAMLINPGGKIKNGFVSLFDANFENYLK</sequence>
<dbReference type="GeneID" id="66552444"/>
<accession>A0A075SA12</accession>
<dbReference type="Pfam" id="PF13905">
    <property type="entry name" value="Thioredoxin_8"/>
    <property type="match status" value="1"/>
</dbReference>
<dbReference type="KEGG" id="fpk:IA06_04895"/>
<proteinExistence type="predicted"/>
<dbReference type="EMBL" id="CP059075">
    <property type="protein sequence ID" value="QRE03000.1"/>
    <property type="molecule type" value="Genomic_DNA"/>
</dbReference>
<dbReference type="PROSITE" id="PS51352">
    <property type="entry name" value="THIOREDOXIN_2"/>
    <property type="match status" value="1"/>
</dbReference>
<evidence type="ECO:0000313" key="1">
    <source>
        <dbReference type="EMBL" id="QRE03000.1"/>
    </source>
</evidence>
<dbReference type="InterPro" id="IPR013766">
    <property type="entry name" value="Thioredoxin_domain"/>
</dbReference>